<dbReference type="RefSeq" id="WP_187661232.1">
    <property type="nucleotide sequence ID" value="NZ_JACTAB010000011.1"/>
</dbReference>
<dbReference type="GO" id="GO:0016829">
    <property type="term" value="F:lyase activity"/>
    <property type="evidence" value="ECO:0007669"/>
    <property type="project" value="UniProtKB-KW"/>
</dbReference>
<dbReference type="Pfam" id="PF06206">
    <property type="entry name" value="CpeT"/>
    <property type="match status" value="1"/>
</dbReference>
<reference evidence="3 4" key="1">
    <citation type="submission" date="2024-04" db="EMBL/GenBank/DDBJ databases">
        <title>draft genome sequnece of Flavobacterium buctense JCM 30750.</title>
        <authorList>
            <person name="Kim D.-U."/>
        </authorList>
    </citation>
    <scope>NUCLEOTIDE SEQUENCE [LARGE SCALE GENOMIC DNA]</scope>
    <source>
        <strain evidence="3 4">JCM 30750</strain>
    </source>
</reference>
<evidence type="ECO:0000313" key="4">
    <source>
        <dbReference type="Proteomes" id="UP001491349"/>
    </source>
</evidence>
<comment type="similarity">
    <text evidence="1">Belongs to the CpcT/CpeT biliprotein lyase family.</text>
</comment>
<dbReference type="InterPro" id="IPR010404">
    <property type="entry name" value="CpcT/CpeT"/>
</dbReference>
<comment type="caution">
    <text evidence="3">The sequence shown here is derived from an EMBL/GenBank/DDBJ whole genome shotgun (WGS) entry which is preliminary data.</text>
</comment>
<evidence type="ECO:0000313" key="3">
    <source>
        <dbReference type="EMBL" id="MEK8180296.1"/>
    </source>
</evidence>
<evidence type="ECO:0000256" key="1">
    <source>
        <dbReference type="ARBA" id="ARBA00008206"/>
    </source>
</evidence>
<dbReference type="Proteomes" id="UP001491349">
    <property type="component" value="Unassembled WGS sequence"/>
</dbReference>
<keyword evidence="4" id="KW-1185">Reference proteome</keyword>
<proteinExistence type="inferred from homology"/>
<dbReference type="InterPro" id="IPR038672">
    <property type="entry name" value="CpcT/CpeT_sf"/>
</dbReference>
<sequence>MKKTLFILASIALLIGCKSGQNQSKNSKELQELVTVMQGHYSSEQQSIADKDYYNISLRMTPIWKAKGNYLFVEQAIFDKQDKPYRVRIYKVSQRGDAFISEIYTLKDEKTWIGKWVTPEAYDQLTEADIELKQGCEVTLKRIGKNKFEGATGDKTCPSELRGASWANSKVTVTVNSILSWDQGFDKDGKQVWGATKGGYEFIKIKSLVNP</sequence>
<dbReference type="CDD" id="cd16338">
    <property type="entry name" value="CpcT"/>
    <property type="match status" value="1"/>
</dbReference>
<gene>
    <name evidence="3" type="ORF">WMW71_08075</name>
</gene>
<dbReference type="EMBL" id="JBBPCB010000004">
    <property type="protein sequence ID" value="MEK8180296.1"/>
    <property type="molecule type" value="Genomic_DNA"/>
</dbReference>
<evidence type="ECO:0000256" key="2">
    <source>
        <dbReference type="ARBA" id="ARBA00023239"/>
    </source>
</evidence>
<accession>A0ABU9E0V0</accession>
<protein>
    <submittedName>
        <fullName evidence="3">Chromophore lyase CpcT/CpeT</fullName>
    </submittedName>
</protein>
<dbReference type="PANTHER" id="PTHR35137:SF1">
    <property type="entry name" value="CHROMOPHORE LYASE CRL, CHLOROPLASTIC"/>
    <property type="match status" value="1"/>
</dbReference>
<dbReference type="PANTHER" id="PTHR35137">
    <property type="entry name" value="CHROMOPHORE LYASE CRL, CHLOROPLASTIC"/>
    <property type="match status" value="1"/>
</dbReference>
<dbReference type="HAMAP" id="MF_01460">
    <property type="entry name" value="Chrphore_lyase_CpxT"/>
    <property type="match status" value="1"/>
</dbReference>
<name>A0ABU9E0V0_9FLAO</name>
<organism evidence="3 4">
    <name type="scientific">Flavobacterium buctense</name>
    <dbReference type="NCBI Taxonomy" id="1648146"/>
    <lineage>
        <taxon>Bacteria</taxon>
        <taxon>Pseudomonadati</taxon>
        <taxon>Bacteroidota</taxon>
        <taxon>Flavobacteriia</taxon>
        <taxon>Flavobacteriales</taxon>
        <taxon>Flavobacteriaceae</taxon>
        <taxon>Flavobacterium</taxon>
    </lineage>
</organism>
<dbReference type="Gene3D" id="2.40.128.590">
    <property type="entry name" value="CpcT/CpeT domain"/>
    <property type="match status" value="1"/>
</dbReference>
<keyword evidence="2 3" id="KW-0456">Lyase</keyword>
<dbReference type="PROSITE" id="PS51257">
    <property type="entry name" value="PROKAR_LIPOPROTEIN"/>
    <property type="match status" value="1"/>
</dbReference>